<keyword evidence="5 6" id="KW-0472">Membrane</keyword>
<accession>A0ABT5FW38</accession>
<comment type="subcellular location">
    <subcellularLocation>
        <location evidence="1">Membrane</location>
        <topology evidence="1">Multi-pass membrane protein</topology>
    </subcellularLocation>
</comment>
<feature type="transmembrane region" description="Helical" evidence="6">
    <location>
        <begin position="130"/>
        <end position="148"/>
    </location>
</feature>
<evidence type="ECO:0000313" key="7">
    <source>
        <dbReference type="EMBL" id="MDC2956737.1"/>
    </source>
</evidence>
<name>A0ABT5FW38_9ACTN</name>
<evidence type="ECO:0000256" key="3">
    <source>
        <dbReference type="ARBA" id="ARBA00022692"/>
    </source>
</evidence>
<dbReference type="Pfam" id="PF03073">
    <property type="entry name" value="TspO_MBR"/>
    <property type="match status" value="1"/>
</dbReference>
<organism evidence="7 8">
    <name type="scientific">Streptomyces gilvifuscus</name>
    <dbReference type="NCBI Taxonomy" id="1550617"/>
    <lineage>
        <taxon>Bacteria</taxon>
        <taxon>Bacillati</taxon>
        <taxon>Actinomycetota</taxon>
        <taxon>Actinomycetes</taxon>
        <taxon>Kitasatosporales</taxon>
        <taxon>Streptomycetaceae</taxon>
        <taxon>Streptomyces</taxon>
    </lineage>
</organism>
<dbReference type="PANTHER" id="PTHR10057">
    <property type="entry name" value="PERIPHERAL-TYPE BENZODIAZEPINE RECEPTOR"/>
    <property type="match status" value="1"/>
</dbReference>
<evidence type="ECO:0000256" key="1">
    <source>
        <dbReference type="ARBA" id="ARBA00004141"/>
    </source>
</evidence>
<evidence type="ECO:0000256" key="4">
    <source>
        <dbReference type="ARBA" id="ARBA00022989"/>
    </source>
</evidence>
<feature type="transmembrane region" description="Helical" evidence="6">
    <location>
        <begin position="39"/>
        <end position="62"/>
    </location>
</feature>
<evidence type="ECO:0000313" key="8">
    <source>
        <dbReference type="Proteomes" id="UP001221328"/>
    </source>
</evidence>
<keyword evidence="8" id="KW-1185">Reference proteome</keyword>
<keyword evidence="4 6" id="KW-1133">Transmembrane helix</keyword>
<keyword evidence="3 6" id="KW-0812">Transmembrane</keyword>
<dbReference type="PIRSF" id="PIRSF005859">
    <property type="entry name" value="PBR"/>
    <property type="match status" value="1"/>
</dbReference>
<dbReference type="EMBL" id="JAQOSK010000007">
    <property type="protein sequence ID" value="MDC2956737.1"/>
    <property type="molecule type" value="Genomic_DNA"/>
</dbReference>
<evidence type="ECO:0000256" key="2">
    <source>
        <dbReference type="ARBA" id="ARBA00007524"/>
    </source>
</evidence>
<evidence type="ECO:0000256" key="5">
    <source>
        <dbReference type="ARBA" id="ARBA00023136"/>
    </source>
</evidence>
<dbReference type="Gene3D" id="1.20.1260.100">
    <property type="entry name" value="TspO/MBR protein"/>
    <property type="match status" value="1"/>
</dbReference>
<dbReference type="Proteomes" id="UP001221328">
    <property type="component" value="Unassembled WGS sequence"/>
</dbReference>
<dbReference type="CDD" id="cd15904">
    <property type="entry name" value="TSPO_MBR"/>
    <property type="match status" value="1"/>
</dbReference>
<dbReference type="RefSeq" id="WP_272176079.1">
    <property type="nucleotide sequence ID" value="NZ_JAQOSK010000007.1"/>
</dbReference>
<proteinExistence type="inferred from homology"/>
<dbReference type="PANTHER" id="PTHR10057:SF0">
    <property type="entry name" value="TRANSLOCATOR PROTEIN"/>
    <property type="match status" value="1"/>
</dbReference>
<protein>
    <submittedName>
        <fullName evidence="7">Tryptophan-rich sensory protein</fullName>
    </submittedName>
</protein>
<comment type="similarity">
    <text evidence="2">Belongs to the TspO/BZRP family.</text>
</comment>
<reference evidence="7 8" key="1">
    <citation type="journal article" date="2015" name="Int. J. Syst. Evol. Microbiol.">
        <title>Streptomyces gilvifuscus sp. nov., an actinomycete that produces antibacterial compounds isolated from soil.</title>
        <authorList>
            <person name="Nguyen T.M."/>
            <person name="Kim J."/>
        </authorList>
    </citation>
    <scope>NUCLEOTIDE SEQUENCE [LARGE SCALE GENOMIC DNA]</scope>
    <source>
        <strain evidence="7 8">T113</strain>
    </source>
</reference>
<sequence>MRYGASAVAVAATAVAGAGAVDADSAWYRSLRKPVWQPPSWAFGVVWTPLYATIAYAAGHALGTAPDRRERTRLATSVAVNLAVNAGWNWLFFGLRNPKAGLAGTLLLNLSNAQLIHRTARTDAAAARALLPYAGWCAFATALNASLVRKNTTR</sequence>
<comment type="caution">
    <text evidence="7">The sequence shown here is derived from an EMBL/GenBank/DDBJ whole genome shotgun (WGS) entry which is preliminary data.</text>
</comment>
<evidence type="ECO:0000256" key="6">
    <source>
        <dbReference type="SAM" id="Phobius"/>
    </source>
</evidence>
<dbReference type="InterPro" id="IPR038330">
    <property type="entry name" value="TspO/MBR-related_sf"/>
</dbReference>
<gene>
    <name evidence="7" type="ORF">PO587_19905</name>
</gene>
<feature type="transmembrane region" description="Helical" evidence="6">
    <location>
        <begin position="74"/>
        <end position="93"/>
    </location>
</feature>
<dbReference type="InterPro" id="IPR004307">
    <property type="entry name" value="TspO_MBR"/>
</dbReference>